<sequence>MIYSSGYHKRALIKTQVYSEHQLHAARIGKNMSDYHFIFEYRNLTELEKYFDKKMDRDKLSHHYCYLRPIRRDLGELPHGFMLPEVERMKLLDPSIITTTMRSRTEAPKRRSRWKTSKRTKKTMMKMSLKTMTTSWKTRWSVELKQKMTIRTVKPGTTTSKAGRCHGGSD</sequence>
<protein>
    <submittedName>
        <fullName evidence="2">Uncharacterized protein</fullName>
    </submittedName>
</protein>
<accession>A0A4U5PIB7</accession>
<gene>
    <name evidence="2" type="ORF">L596_010175</name>
</gene>
<reference evidence="2 3" key="2">
    <citation type="journal article" date="2019" name="G3 (Bethesda)">
        <title>Hybrid Assembly of the Genome of the Entomopathogenic Nematode Steinernema carpocapsae Identifies the X-Chromosome.</title>
        <authorList>
            <person name="Serra L."/>
            <person name="Macchietto M."/>
            <person name="Macias-Munoz A."/>
            <person name="McGill C.J."/>
            <person name="Rodriguez I.M."/>
            <person name="Rodriguez B."/>
            <person name="Murad R."/>
            <person name="Mortazavi A."/>
        </authorList>
    </citation>
    <scope>NUCLEOTIDE SEQUENCE [LARGE SCALE GENOMIC DNA]</scope>
    <source>
        <strain evidence="2 3">ALL</strain>
    </source>
</reference>
<feature type="compositionally biased region" description="Basic residues" evidence="1">
    <location>
        <begin position="110"/>
        <end position="123"/>
    </location>
</feature>
<evidence type="ECO:0000313" key="2">
    <source>
        <dbReference type="EMBL" id="TKR96111.1"/>
    </source>
</evidence>
<comment type="caution">
    <text evidence="2">The sequence shown here is derived from an EMBL/GenBank/DDBJ whole genome shotgun (WGS) entry which is preliminary data.</text>
</comment>
<evidence type="ECO:0000256" key="1">
    <source>
        <dbReference type="SAM" id="MobiDB-lite"/>
    </source>
</evidence>
<dbReference type="AlphaFoldDB" id="A0A4U5PIB7"/>
<name>A0A4U5PIB7_STECR</name>
<evidence type="ECO:0000313" key="3">
    <source>
        <dbReference type="Proteomes" id="UP000298663"/>
    </source>
</evidence>
<reference evidence="2 3" key="1">
    <citation type="journal article" date="2015" name="Genome Biol.">
        <title>Comparative genomics of Steinernema reveals deeply conserved gene regulatory networks.</title>
        <authorList>
            <person name="Dillman A.R."/>
            <person name="Macchietto M."/>
            <person name="Porter C.F."/>
            <person name="Rogers A."/>
            <person name="Williams B."/>
            <person name="Antoshechkin I."/>
            <person name="Lee M.M."/>
            <person name="Goodwin Z."/>
            <person name="Lu X."/>
            <person name="Lewis E.E."/>
            <person name="Goodrich-Blair H."/>
            <person name="Stock S.P."/>
            <person name="Adams B.J."/>
            <person name="Sternberg P.W."/>
            <person name="Mortazavi A."/>
        </authorList>
    </citation>
    <scope>NUCLEOTIDE SEQUENCE [LARGE SCALE GENOMIC DNA]</scope>
    <source>
        <strain evidence="2 3">ALL</strain>
    </source>
</reference>
<feature type="region of interest" description="Disordered" evidence="1">
    <location>
        <begin position="102"/>
        <end position="123"/>
    </location>
</feature>
<proteinExistence type="predicted"/>
<dbReference type="Proteomes" id="UP000298663">
    <property type="component" value="Unassembled WGS sequence"/>
</dbReference>
<dbReference type="EMBL" id="AZBU02000002">
    <property type="protein sequence ID" value="TKR96111.1"/>
    <property type="molecule type" value="Genomic_DNA"/>
</dbReference>
<keyword evidence="3" id="KW-1185">Reference proteome</keyword>
<organism evidence="2 3">
    <name type="scientific">Steinernema carpocapsae</name>
    <name type="common">Entomopathogenic nematode</name>
    <dbReference type="NCBI Taxonomy" id="34508"/>
    <lineage>
        <taxon>Eukaryota</taxon>
        <taxon>Metazoa</taxon>
        <taxon>Ecdysozoa</taxon>
        <taxon>Nematoda</taxon>
        <taxon>Chromadorea</taxon>
        <taxon>Rhabditida</taxon>
        <taxon>Tylenchina</taxon>
        <taxon>Panagrolaimomorpha</taxon>
        <taxon>Strongyloidoidea</taxon>
        <taxon>Steinernematidae</taxon>
        <taxon>Steinernema</taxon>
    </lineage>
</organism>